<evidence type="ECO:0000256" key="2">
    <source>
        <dbReference type="ARBA" id="ARBA00008520"/>
    </source>
</evidence>
<feature type="chain" id="PRO_5039192897" evidence="5">
    <location>
        <begin position="24"/>
        <end position="430"/>
    </location>
</feature>
<comment type="similarity">
    <text evidence="2">Belongs to the bacterial solute-binding protein 1 family.</text>
</comment>
<feature type="signal peptide" evidence="5">
    <location>
        <begin position="1"/>
        <end position="23"/>
    </location>
</feature>
<dbReference type="CDD" id="cd14748">
    <property type="entry name" value="PBP2_UgpB"/>
    <property type="match status" value="1"/>
</dbReference>
<dbReference type="PANTHER" id="PTHR43649:SF31">
    <property type="entry name" value="SN-GLYCEROL-3-PHOSPHATE-BINDING PERIPLASMIC PROTEIN UGPB"/>
    <property type="match status" value="1"/>
</dbReference>
<dbReference type="InterPro" id="IPR006059">
    <property type="entry name" value="SBP"/>
</dbReference>
<reference evidence="6 7" key="1">
    <citation type="journal article" date="2017" name="Int. J. Syst. Evol. Microbiol.">
        <title>Macrococcus canis sp. nov., a skin bacterium associated with infections in dogs.</title>
        <authorList>
            <person name="Gobeli Brawand S."/>
            <person name="Cotting K."/>
            <person name="Gomez-Sanz E."/>
            <person name="Collaud A."/>
            <person name="Thomann A."/>
            <person name="Brodard I."/>
            <person name="Rodriguez-Campos S."/>
            <person name="Strauss C."/>
            <person name="Perreten V."/>
        </authorList>
    </citation>
    <scope>NUCLEOTIDE SEQUENCE [LARGE SCALE GENOMIC DNA]</scope>
    <source>
        <strain evidence="6 7">KM45013</strain>
    </source>
</reference>
<evidence type="ECO:0000256" key="1">
    <source>
        <dbReference type="ARBA" id="ARBA00004196"/>
    </source>
</evidence>
<protein>
    <submittedName>
        <fullName evidence="6">sn-glycerol-3-phosphate-binding periplasmic protein UgpB</fullName>
    </submittedName>
</protein>
<dbReference type="PROSITE" id="PS51257">
    <property type="entry name" value="PROKAR_LIPOPROTEIN"/>
    <property type="match status" value="1"/>
</dbReference>
<dbReference type="InterPro" id="IPR050490">
    <property type="entry name" value="Bact_solute-bd_prot1"/>
</dbReference>
<dbReference type="PANTHER" id="PTHR43649">
    <property type="entry name" value="ARABINOSE-BINDING PROTEIN-RELATED"/>
    <property type="match status" value="1"/>
</dbReference>
<dbReference type="Gene3D" id="3.40.190.10">
    <property type="entry name" value="Periplasmic binding protein-like II"/>
    <property type="match status" value="1"/>
</dbReference>
<dbReference type="Proteomes" id="UP000194154">
    <property type="component" value="Chromosome"/>
</dbReference>
<keyword evidence="4 5" id="KW-0732">Signal</keyword>
<sequence length="430" mass="48427">MKKVFYLLLASILFLGACGSKQSEEKNSDKKSTSGKTEVTFWHAMTDTHEEWLKEKTEAFNKEHEDIEVKLVAQGNYGDLSQKLLAAAKAKKTPTIAQAYGEWINDYQNNNLVVDIKPMIDEKMTGDNAYEDINQVFRDDNTFGDKVYGLPFNKSTRVLFVNNDYLKKAGIEAPKTWDELQAAAKKLTTTVDGKKVVGMGFENQLAHELSMYVKQAGGEFIDEKNSEIKFNSKEGLRALEFIDGMLKDKTARMAGEDEYLSGPFTNGDVAMYIGSSAGIPFIQKDAKDMNWTTVPLPKDKVQAAPFQGTNITMFNNSTEEEQQAAFEYMTYLITPENTIDWAKATGYLPVRESALKDKAWTEFVKKDPVYQAGLSQYEGAFIDPRIPGAFAIKESMATELDKMIYENKSPKETLDNMTKKVQEEIDKAKK</sequence>
<dbReference type="AlphaFoldDB" id="A0A1W7A927"/>
<dbReference type="GeneID" id="35294582"/>
<evidence type="ECO:0000256" key="3">
    <source>
        <dbReference type="ARBA" id="ARBA00022448"/>
    </source>
</evidence>
<organism evidence="6 7">
    <name type="scientific">Macrococcoides canis</name>
    <dbReference type="NCBI Taxonomy" id="1855823"/>
    <lineage>
        <taxon>Bacteria</taxon>
        <taxon>Bacillati</taxon>
        <taxon>Bacillota</taxon>
        <taxon>Bacilli</taxon>
        <taxon>Bacillales</taxon>
        <taxon>Staphylococcaceae</taxon>
        <taxon>Macrococcoides</taxon>
    </lineage>
</organism>
<dbReference type="EMBL" id="CP021059">
    <property type="protein sequence ID" value="ARQ06101.1"/>
    <property type="molecule type" value="Genomic_DNA"/>
</dbReference>
<dbReference type="OrthoDB" id="9795467at2"/>
<dbReference type="RefSeq" id="WP_086041790.1">
    <property type="nucleotide sequence ID" value="NZ_CBCRZA010000003.1"/>
</dbReference>
<dbReference type="STRING" id="1855823.MCCS_04350"/>
<name>A0A1W7A927_9STAP</name>
<keyword evidence="7" id="KW-1185">Reference proteome</keyword>
<dbReference type="Pfam" id="PF13416">
    <property type="entry name" value="SBP_bac_8"/>
    <property type="match status" value="1"/>
</dbReference>
<evidence type="ECO:0000313" key="7">
    <source>
        <dbReference type="Proteomes" id="UP000194154"/>
    </source>
</evidence>
<comment type="subcellular location">
    <subcellularLocation>
        <location evidence="1">Cell envelope</location>
    </subcellularLocation>
</comment>
<dbReference type="SUPFAM" id="SSF53850">
    <property type="entry name" value="Periplasmic binding protein-like II"/>
    <property type="match status" value="1"/>
</dbReference>
<proteinExistence type="inferred from homology"/>
<evidence type="ECO:0000313" key="6">
    <source>
        <dbReference type="EMBL" id="ARQ06101.1"/>
    </source>
</evidence>
<evidence type="ECO:0000256" key="4">
    <source>
        <dbReference type="ARBA" id="ARBA00022729"/>
    </source>
</evidence>
<accession>A0A1W7A927</accession>
<keyword evidence="3" id="KW-0813">Transport</keyword>
<dbReference type="KEGG" id="mcak:MCCS_04350"/>
<evidence type="ECO:0000256" key="5">
    <source>
        <dbReference type="SAM" id="SignalP"/>
    </source>
</evidence>
<gene>
    <name evidence="6" type="primary">ugpB</name>
    <name evidence="6" type="ORF">MCCS_04350</name>
</gene>
<dbReference type="GO" id="GO:0030313">
    <property type="term" value="C:cell envelope"/>
    <property type="evidence" value="ECO:0007669"/>
    <property type="project" value="UniProtKB-SubCell"/>
</dbReference>